<accession>A0A1I3PKQ1</accession>
<reference evidence="2" key="2">
    <citation type="submission" date="2016-10" db="EMBL/GenBank/DDBJ databases">
        <authorList>
            <person name="de Groot N.N."/>
        </authorList>
    </citation>
    <scope>NUCLEOTIDE SEQUENCE [LARGE SCALE GENOMIC DNA]</scope>
    <source>
        <strain evidence="2">DSM 17908</strain>
    </source>
</reference>
<reference evidence="3" key="1">
    <citation type="submission" date="2016-10" db="EMBL/GenBank/DDBJ databases">
        <authorList>
            <person name="Varghese N."/>
            <person name="Submissions S."/>
        </authorList>
    </citation>
    <scope>NUCLEOTIDE SEQUENCE [LARGE SCALE GENOMIC DNA]</scope>
    <source>
        <strain evidence="3">DSM 17908</strain>
    </source>
</reference>
<dbReference type="EMBL" id="NITY01000004">
    <property type="protein sequence ID" value="PHM44767.1"/>
    <property type="molecule type" value="Genomic_DNA"/>
</dbReference>
<keyword evidence="4" id="KW-1185">Reference proteome</keyword>
<name>A0A1I3PKQ1_9GAMM</name>
<organism evidence="2 3">
    <name type="scientific">Xenorhabdus mauleonii</name>
    <dbReference type="NCBI Taxonomy" id="351675"/>
    <lineage>
        <taxon>Bacteria</taxon>
        <taxon>Pseudomonadati</taxon>
        <taxon>Pseudomonadota</taxon>
        <taxon>Gammaproteobacteria</taxon>
        <taxon>Enterobacterales</taxon>
        <taxon>Morganellaceae</taxon>
        <taxon>Xenorhabdus</taxon>
    </lineage>
</organism>
<proteinExistence type="predicted"/>
<sequence length="312" mass="36201">MKSMNAEKNINAANVIKRSIRRHFENNAIDEMRKTMINAANNHNFGAIYDYHKLKDGDNYPDLRSNMRTITQDLRNELGIINENQQGFVQAFKSKEFYIVHASENNLIDSTKKSLNLFSRATLMERKMTFCDYSGATQKDLSYLGNDRFVSFSLEVGRNPKKCKSRFGHHFYRIRYSGNKFSLMHSSMMLFDQLNPYLYLEGSANRERLFNHFNISAESRKQLEGRTIRRGDSSFSGFDNSINGLLYYILNDISKLCNEHDRKKLLSARSDDEFNLIINGLYRPEVRVPRMAGFLDGEYEYIKHGSSGCCIS</sequence>
<dbReference type="OrthoDB" id="6506850at2"/>
<gene>
    <name evidence="2" type="ORF">SAMN05421680_106180</name>
    <name evidence="1" type="ORF">Xmau_01481</name>
</gene>
<dbReference type="Proteomes" id="UP000198919">
    <property type="component" value="Unassembled WGS sequence"/>
</dbReference>
<dbReference type="EMBL" id="FORG01000006">
    <property type="protein sequence ID" value="SFJ22108.1"/>
    <property type="molecule type" value="Genomic_DNA"/>
</dbReference>
<evidence type="ECO:0000313" key="2">
    <source>
        <dbReference type="EMBL" id="SFJ22108.1"/>
    </source>
</evidence>
<protein>
    <submittedName>
        <fullName evidence="1">RHS repeat-associated core domain-containing protein</fullName>
    </submittedName>
</protein>
<evidence type="ECO:0000313" key="1">
    <source>
        <dbReference type="EMBL" id="PHM44767.1"/>
    </source>
</evidence>
<dbReference type="RefSeq" id="WP_092509877.1">
    <property type="nucleotide sequence ID" value="NZ_CAWNQB010000034.1"/>
</dbReference>
<reference evidence="1 4" key="3">
    <citation type="journal article" date="2017" name="Nat. Microbiol.">
        <title>Natural product diversity associated with the nematode symbionts Photorhabdus and Xenorhabdus.</title>
        <authorList>
            <person name="Tobias N.J."/>
            <person name="Wolff H."/>
            <person name="Djahanschiri B."/>
            <person name="Grundmann F."/>
            <person name="Kronenwerth M."/>
            <person name="Shi Y.M."/>
            <person name="Simonyi S."/>
            <person name="Grun P."/>
            <person name="Shapiro-Ilan D."/>
            <person name="Pidot S.J."/>
            <person name="Stinear T.P."/>
            <person name="Ebersberger I."/>
            <person name="Bode H.B."/>
        </authorList>
    </citation>
    <scope>NUCLEOTIDE SEQUENCE [LARGE SCALE GENOMIC DNA]</scope>
    <source>
        <strain evidence="1 4">DSM 17908</strain>
    </source>
</reference>
<dbReference type="Proteomes" id="UP000224607">
    <property type="component" value="Unassembled WGS sequence"/>
</dbReference>
<dbReference type="AlphaFoldDB" id="A0A1I3PKQ1"/>
<evidence type="ECO:0000313" key="3">
    <source>
        <dbReference type="Proteomes" id="UP000198919"/>
    </source>
</evidence>
<evidence type="ECO:0000313" key="4">
    <source>
        <dbReference type="Proteomes" id="UP000224607"/>
    </source>
</evidence>